<dbReference type="EMBL" id="LT991978">
    <property type="protein sequence ID" value="SPK77494.1"/>
    <property type="molecule type" value="Genomic_DNA"/>
</dbReference>
<reference evidence="1 2" key="1">
    <citation type="submission" date="2018-01" db="EMBL/GenBank/DDBJ databases">
        <authorList>
            <person name="Gaut B.S."/>
            <person name="Morton B.R."/>
            <person name="Clegg M.T."/>
            <person name="Duvall M.R."/>
        </authorList>
    </citation>
    <scope>NUCLEOTIDE SEQUENCE [LARGE SCALE GENOMIC DNA]</scope>
    <source>
        <strain evidence="1">Cupriavidus taiwanensis LMG 19425</strain>
        <plasmid evidence="2">Plasmid iii</plasmid>
    </source>
</reference>
<geneLocation type="plasmid" evidence="1">
    <name>III</name>
</geneLocation>
<protein>
    <submittedName>
        <fullName evidence="1">Uncharacterized protein</fullName>
    </submittedName>
</protein>
<evidence type="ECO:0000313" key="1">
    <source>
        <dbReference type="EMBL" id="SPK77494.1"/>
    </source>
</evidence>
<evidence type="ECO:0000313" key="2">
    <source>
        <dbReference type="Proteomes" id="UP000255505"/>
    </source>
</evidence>
<proteinExistence type="predicted"/>
<dbReference type="AlphaFoldDB" id="A0A375ISA0"/>
<gene>
    <name evidence="1" type="ORF">CT19425_P30343</name>
</gene>
<keyword evidence="1" id="KW-0614">Plasmid</keyword>
<sequence>MFRQPQGLSKPGFTRVIDASTQQYPIPSYPGGCYPSGARSAYLWSAR</sequence>
<dbReference type="Proteomes" id="UP000255505">
    <property type="component" value="Plasmid III"/>
</dbReference>
<accession>A0A375ISA0</accession>
<organism evidence="1 2">
    <name type="scientific">Cupriavidus taiwanensis</name>
    <dbReference type="NCBI Taxonomy" id="164546"/>
    <lineage>
        <taxon>Bacteria</taxon>
        <taxon>Pseudomonadati</taxon>
        <taxon>Pseudomonadota</taxon>
        <taxon>Betaproteobacteria</taxon>
        <taxon>Burkholderiales</taxon>
        <taxon>Burkholderiaceae</taxon>
        <taxon>Cupriavidus</taxon>
    </lineage>
</organism>
<name>A0A375ISA0_9BURK</name>